<dbReference type="PROSITE" id="PS51459">
    <property type="entry name" value="FIDO"/>
    <property type="match status" value="1"/>
</dbReference>
<evidence type="ECO:0000256" key="2">
    <source>
        <dbReference type="PIRSR" id="PIRSR640198-2"/>
    </source>
</evidence>
<gene>
    <name evidence="4" type="ORF">ID128_01410</name>
</gene>
<dbReference type="Proteomes" id="UP000516514">
    <property type="component" value="Chromosome"/>
</dbReference>
<dbReference type="InterPro" id="IPR036597">
    <property type="entry name" value="Fido-like_dom_sf"/>
</dbReference>
<dbReference type="KEGG" id="wms:ID128_01410"/>
<dbReference type="Gene3D" id="1.10.10.10">
    <property type="entry name" value="Winged helix-like DNA-binding domain superfamily/Winged helix DNA-binding domain"/>
    <property type="match status" value="1"/>
</dbReference>
<keyword evidence="2" id="KW-0067">ATP-binding</keyword>
<organism evidence="4 5">
    <name type="scientific">Candidatus Wolbachia massiliensis</name>
    <dbReference type="NCBI Taxonomy" id="1845000"/>
    <lineage>
        <taxon>Bacteria</taxon>
        <taxon>Pseudomonadati</taxon>
        <taxon>Pseudomonadota</taxon>
        <taxon>Alphaproteobacteria</taxon>
        <taxon>Rickettsiales</taxon>
        <taxon>Anaplasmataceae</taxon>
        <taxon>Wolbachieae</taxon>
        <taxon>Wolbachia</taxon>
    </lineage>
</organism>
<evidence type="ECO:0000313" key="5">
    <source>
        <dbReference type="Proteomes" id="UP000516514"/>
    </source>
</evidence>
<keyword evidence="2" id="KW-0547">Nucleotide-binding</keyword>
<evidence type="ECO:0000313" key="4">
    <source>
        <dbReference type="EMBL" id="QOD38536.1"/>
    </source>
</evidence>
<feature type="binding site" evidence="2">
    <location>
        <begin position="210"/>
        <end position="217"/>
    </location>
    <ligand>
        <name>ATP</name>
        <dbReference type="ChEBI" id="CHEBI:30616"/>
    </ligand>
</feature>
<dbReference type="EMBL" id="CP061738">
    <property type="protein sequence ID" value="QOD38536.1"/>
    <property type="molecule type" value="Genomic_DNA"/>
</dbReference>
<reference evidence="4 5" key="1">
    <citation type="submission" date="2020-09" db="EMBL/GenBank/DDBJ databases">
        <title>An Earliest Endosymbiont, Wolbachia massiliensis sp. nov., Strain PL13 From the Bed Bug (Cimex hemipterius), Type strain of a New supergroup T.</title>
        <authorList>
            <person name="Laidoudi Y."/>
            <person name="Levasseur A."/>
            <person name="Medkour H."/>
            <person name="Maaloum M."/>
            <person name="BenKhedher M."/>
            <person name="Sambou M."/>
            <person name="Bassene H."/>
            <person name="Davoust B."/>
            <person name="Fenollar F."/>
            <person name="Raoult D."/>
            <person name="Mediannikov O."/>
        </authorList>
    </citation>
    <scope>NUCLEOTIDE SEQUENCE [LARGE SCALE GENOMIC DNA]</scope>
    <source>
        <strain evidence="4 5">PL13</strain>
    </source>
</reference>
<evidence type="ECO:0000256" key="1">
    <source>
        <dbReference type="PIRSR" id="PIRSR640198-1"/>
    </source>
</evidence>
<dbReference type="GO" id="GO:0005524">
    <property type="term" value="F:ATP binding"/>
    <property type="evidence" value="ECO:0007669"/>
    <property type="project" value="UniProtKB-KW"/>
</dbReference>
<sequence length="363" mass="42401">MDWKNFRLSTRLNLKAPVVEQAYELITVIDSVKNSWQITKKLLPQTIERLTHSVIVTSSGASNRIEGNRLTDKEVEALYKNLRIKKFKNRDEQEIAGYLEMLKLIFHDYADIPISESSILHINNQMLLYSEKDLYHRGRYKTSPNRVEAKDQKGDIVGIIFDPTPPYLVKKEVQELVDWYHWSLSNKFKHPLIVVANFIFEYLAIHPFQDGNGRTSRLITNLMLLQQGYDFASIVSHEKIIETNKLDYYLALNKTQSSWKSNKEDISPWLIFFLNVLKTQANEAHHILEGENTEYLLSRKQLLLWEWALGLTDKEFSRKDAIETLGFPPRTVEAIIKKLLDMRYLQRLGEGKATRYKVKVLSI</sequence>
<keyword evidence="5" id="KW-1185">Reference proteome</keyword>
<dbReference type="InterPro" id="IPR036388">
    <property type="entry name" value="WH-like_DNA-bd_sf"/>
</dbReference>
<feature type="binding site" evidence="2">
    <location>
        <begin position="248"/>
        <end position="249"/>
    </location>
    <ligand>
        <name>ATP</name>
        <dbReference type="ChEBI" id="CHEBI:30616"/>
    </ligand>
</feature>
<feature type="domain" description="Fido" evidence="3">
    <location>
        <begin position="114"/>
        <end position="275"/>
    </location>
</feature>
<feature type="active site" evidence="1">
    <location>
        <position position="206"/>
    </location>
</feature>
<dbReference type="InterPro" id="IPR003812">
    <property type="entry name" value="Fido"/>
</dbReference>
<dbReference type="Pfam" id="PF02661">
    <property type="entry name" value="Fic"/>
    <property type="match status" value="1"/>
</dbReference>
<dbReference type="SUPFAM" id="SSF140931">
    <property type="entry name" value="Fic-like"/>
    <property type="match status" value="1"/>
</dbReference>
<dbReference type="Gene3D" id="1.10.3290.10">
    <property type="entry name" value="Fido-like domain"/>
    <property type="match status" value="1"/>
</dbReference>
<dbReference type="PANTHER" id="PTHR13504">
    <property type="entry name" value="FIDO DOMAIN-CONTAINING PROTEIN DDB_G0283145"/>
    <property type="match status" value="1"/>
</dbReference>
<protein>
    <submittedName>
        <fullName evidence="4">Fic family protein</fullName>
    </submittedName>
</protein>
<dbReference type="InterPro" id="IPR040198">
    <property type="entry name" value="Fido_containing"/>
</dbReference>
<name>A0A7M3U2A1_9RICK</name>
<dbReference type="RefSeq" id="WP_191111309.1">
    <property type="nucleotide sequence ID" value="NZ_CP061738.1"/>
</dbReference>
<feature type="binding site" evidence="2">
    <location>
        <position position="262"/>
    </location>
    <ligand>
        <name>ATP</name>
        <dbReference type="ChEBI" id="CHEBI:30616"/>
    </ligand>
</feature>
<evidence type="ECO:0000259" key="3">
    <source>
        <dbReference type="PROSITE" id="PS51459"/>
    </source>
</evidence>
<proteinExistence type="predicted"/>
<accession>A0A7M3U2A1</accession>
<dbReference type="AlphaFoldDB" id="A0A7M3U2A1"/>
<dbReference type="PANTHER" id="PTHR13504:SF38">
    <property type="entry name" value="FIDO DOMAIN-CONTAINING PROTEIN"/>
    <property type="match status" value="1"/>
</dbReference>